<name>A0A6G1HVW3_9PEZI</name>
<feature type="domain" description="ELYS-like" evidence="3">
    <location>
        <begin position="39"/>
        <end position="264"/>
    </location>
</feature>
<dbReference type="Pfam" id="PF13934">
    <property type="entry name" value="ELYS"/>
    <property type="match status" value="1"/>
</dbReference>
<dbReference type="Proteomes" id="UP000799640">
    <property type="component" value="Unassembled WGS sequence"/>
</dbReference>
<comment type="subcellular location">
    <subcellularLocation>
        <location evidence="1">Nucleus</location>
    </subcellularLocation>
</comment>
<evidence type="ECO:0000313" key="5">
    <source>
        <dbReference type="Proteomes" id="UP000799640"/>
    </source>
</evidence>
<keyword evidence="2" id="KW-0539">Nucleus</keyword>
<sequence length="317" mass="35138">MSSTSSWASFDTVFAFNPQYTLPPSTIRAIDKSRRILGQLFFDRLLRVLRVEDAPYPPRTNTDLRTLHAAITAAPLPEHHRQALLFYILRHCGSDDSAEALASAFRDTVALPQGYVVCMLGFWHLDRGAYDRGVEYLTMPALIPTFADEILAVLLQDPKDAALAHGYALAVEPPLRDSELKRKYFGMLARTAVPEALFFARTQPAETRRGMVCALIAAVIGEGEDVPGAEMAGAERADRAKRALELVDLPLDQLEEEWFEEYLQGEGRGLKRAGDALMMRRISLGRVGEVRRDGTWGEILEGLAKGKGPRAGVVWAE</sequence>
<reference evidence="4" key="1">
    <citation type="journal article" date="2020" name="Stud. Mycol.">
        <title>101 Dothideomycetes genomes: a test case for predicting lifestyles and emergence of pathogens.</title>
        <authorList>
            <person name="Haridas S."/>
            <person name="Albert R."/>
            <person name="Binder M."/>
            <person name="Bloem J."/>
            <person name="Labutti K."/>
            <person name="Salamov A."/>
            <person name="Andreopoulos B."/>
            <person name="Baker S."/>
            <person name="Barry K."/>
            <person name="Bills G."/>
            <person name="Bluhm B."/>
            <person name="Cannon C."/>
            <person name="Castanera R."/>
            <person name="Culley D."/>
            <person name="Daum C."/>
            <person name="Ezra D."/>
            <person name="Gonzalez J."/>
            <person name="Henrissat B."/>
            <person name="Kuo A."/>
            <person name="Liang C."/>
            <person name="Lipzen A."/>
            <person name="Lutzoni F."/>
            <person name="Magnuson J."/>
            <person name="Mondo S."/>
            <person name="Nolan M."/>
            <person name="Ohm R."/>
            <person name="Pangilinan J."/>
            <person name="Park H.-J."/>
            <person name="Ramirez L."/>
            <person name="Alfaro M."/>
            <person name="Sun H."/>
            <person name="Tritt A."/>
            <person name="Yoshinaga Y."/>
            <person name="Zwiers L.-H."/>
            <person name="Turgeon B."/>
            <person name="Goodwin S."/>
            <person name="Spatafora J."/>
            <person name="Crous P."/>
            <person name="Grigoriev I."/>
        </authorList>
    </citation>
    <scope>NUCLEOTIDE SEQUENCE</scope>
    <source>
        <strain evidence="4">CBS 262.69</strain>
    </source>
</reference>
<keyword evidence="5" id="KW-1185">Reference proteome</keyword>
<dbReference type="EMBL" id="ML996696">
    <property type="protein sequence ID" value="KAF2400006.1"/>
    <property type="molecule type" value="Genomic_DNA"/>
</dbReference>
<organism evidence="4 5">
    <name type="scientific">Trichodelitschia bisporula</name>
    <dbReference type="NCBI Taxonomy" id="703511"/>
    <lineage>
        <taxon>Eukaryota</taxon>
        <taxon>Fungi</taxon>
        <taxon>Dikarya</taxon>
        <taxon>Ascomycota</taxon>
        <taxon>Pezizomycotina</taxon>
        <taxon>Dothideomycetes</taxon>
        <taxon>Dothideomycetes incertae sedis</taxon>
        <taxon>Phaeotrichales</taxon>
        <taxon>Phaeotrichaceae</taxon>
        <taxon>Trichodelitschia</taxon>
    </lineage>
</organism>
<protein>
    <recommendedName>
        <fullName evidence="3">ELYS-like domain-containing protein</fullName>
    </recommendedName>
</protein>
<proteinExistence type="predicted"/>
<evidence type="ECO:0000256" key="1">
    <source>
        <dbReference type="ARBA" id="ARBA00004123"/>
    </source>
</evidence>
<accession>A0A6G1HVW3</accession>
<dbReference type="AlphaFoldDB" id="A0A6G1HVW3"/>
<dbReference type="OrthoDB" id="20729at2759"/>
<evidence type="ECO:0000256" key="2">
    <source>
        <dbReference type="ARBA" id="ARBA00023242"/>
    </source>
</evidence>
<evidence type="ECO:0000313" key="4">
    <source>
        <dbReference type="EMBL" id="KAF2400006.1"/>
    </source>
</evidence>
<gene>
    <name evidence="4" type="ORF">EJ06DRAFT_549394</name>
</gene>
<evidence type="ECO:0000259" key="3">
    <source>
        <dbReference type="Pfam" id="PF13934"/>
    </source>
</evidence>
<dbReference type="GO" id="GO:0005634">
    <property type="term" value="C:nucleus"/>
    <property type="evidence" value="ECO:0007669"/>
    <property type="project" value="UniProtKB-SubCell"/>
</dbReference>
<dbReference type="InterPro" id="IPR025151">
    <property type="entry name" value="ELYS_dom"/>
</dbReference>